<dbReference type="FunFam" id="3.10.450.40:FF:000028">
    <property type="entry name" value="Amine oxidase"/>
    <property type="match status" value="1"/>
</dbReference>
<dbReference type="GO" id="GO:0005507">
    <property type="term" value="F:copper ion binding"/>
    <property type="evidence" value="ECO:0007669"/>
    <property type="project" value="InterPro"/>
</dbReference>
<proteinExistence type="inferred from homology"/>
<gene>
    <name evidence="15" type="ORF">PPNO1_LOCUS7981</name>
</gene>
<dbReference type="GO" id="GO:0048038">
    <property type="term" value="F:quinone binding"/>
    <property type="evidence" value="ECO:0007669"/>
    <property type="project" value="InterPro"/>
</dbReference>
<dbReference type="Pfam" id="PF09248">
    <property type="entry name" value="DUF1965"/>
    <property type="match status" value="1"/>
</dbReference>
<dbReference type="Gene3D" id="3.10.450.40">
    <property type="match status" value="2"/>
</dbReference>
<evidence type="ECO:0000256" key="11">
    <source>
        <dbReference type="SAM" id="SignalP"/>
    </source>
</evidence>
<feature type="domain" description="Copper amine oxidase catalytic" evidence="12">
    <location>
        <begin position="326"/>
        <end position="689"/>
    </location>
</feature>
<reference evidence="15" key="1">
    <citation type="submission" date="2022-11" db="EMBL/GenBank/DDBJ databases">
        <authorList>
            <person name="Scott C."/>
            <person name="Bruce N."/>
        </authorList>
    </citation>
    <scope>NUCLEOTIDE SEQUENCE</scope>
</reference>
<dbReference type="EC" id="1.4.3.-" evidence="9"/>
<feature type="active site" description="Proton acceptor" evidence="7">
    <location>
        <position position="394"/>
    </location>
</feature>
<dbReference type="Pfam" id="PF01179">
    <property type="entry name" value="Cu_amine_oxid"/>
    <property type="match status" value="1"/>
</dbReference>
<dbReference type="GO" id="GO:0005886">
    <property type="term" value="C:plasma membrane"/>
    <property type="evidence" value="ECO:0007669"/>
    <property type="project" value="TreeGrafter"/>
</dbReference>
<dbReference type="InterPro" id="IPR000269">
    <property type="entry name" value="Cu_amine_oxidase"/>
</dbReference>
<evidence type="ECO:0000259" key="14">
    <source>
        <dbReference type="Pfam" id="PF09248"/>
    </source>
</evidence>
<evidence type="ECO:0000313" key="16">
    <source>
        <dbReference type="Proteomes" id="UP000838763"/>
    </source>
</evidence>
<feature type="domain" description="Copper amine oxidase N2-terminal" evidence="13">
    <location>
        <begin position="83"/>
        <end position="160"/>
    </location>
</feature>
<name>A0A9P1H7X9_9PEZI</name>
<dbReference type="PANTHER" id="PTHR10638:SF20">
    <property type="entry name" value="AMINE OXIDASE"/>
    <property type="match status" value="1"/>
</dbReference>
<keyword evidence="3 9" id="KW-0479">Metal-binding</keyword>
<evidence type="ECO:0000259" key="12">
    <source>
        <dbReference type="Pfam" id="PF01179"/>
    </source>
</evidence>
<dbReference type="Proteomes" id="UP000838763">
    <property type="component" value="Unassembled WGS sequence"/>
</dbReference>
<dbReference type="PRINTS" id="PR00766">
    <property type="entry name" value="CUDAOXIDASE"/>
</dbReference>
<evidence type="ECO:0000256" key="8">
    <source>
        <dbReference type="PIRSR" id="PIRSR600269-51"/>
    </source>
</evidence>
<keyword evidence="4 7" id="KW-0801">TPQ</keyword>
<dbReference type="InterPro" id="IPR036460">
    <property type="entry name" value="Cu_amine_oxidase_C_sf"/>
</dbReference>
<dbReference type="OrthoDB" id="3341590at2759"/>
<evidence type="ECO:0000256" key="6">
    <source>
        <dbReference type="ARBA" id="ARBA00023008"/>
    </source>
</evidence>
<evidence type="ECO:0000256" key="10">
    <source>
        <dbReference type="SAM" id="MobiDB-lite"/>
    </source>
</evidence>
<evidence type="ECO:0000256" key="5">
    <source>
        <dbReference type="ARBA" id="ARBA00023002"/>
    </source>
</evidence>
<comment type="PTM">
    <text evidence="8 9">Topaquinone (TPQ) is generated by copper-dependent autoxidation of a specific tyrosyl residue.</text>
</comment>
<dbReference type="InterPro" id="IPR015798">
    <property type="entry name" value="Cu_amine_oxidase_C"/>
</dbReference>
<evidence type="ECO:0000256" key="4">
    <source>
        <dbReference type="ARBA" id="ARBA00022772"/>
    </source>
</evidence>
<comment type="cofactor">
    <cofactor evidence="9">
        <name>Cu cation</name>
        <dbReference type="ChEBI" id="CHEBI:23378"/>
    </cofactor>
    <text evidence="9">Contains 1 topaquinone per subunit.</text>
</comment>
<evidence type="ECO:0000256" key="2">
    <source>
        <dbReference type="ARBA" id="ARBA00007983"/>
    </source>
</evidence>
<feature type="chain" id="PRO_5040487404" description="Amine oxidase" evidence="11">
    <location>
        <begin position="26"/>
        <end position="743"/>
    </location>
</feature>
<evidence type="ECO:0000259" key="13">
    <source>
        <dbReference type="Pfam" id="PF02727"/>
    </source>
</evidence>
<feature type="active site" description="Schiff-base intermediate with substrate; via topaquinone" evidence="7">
    <location>
        <position position="475"/>
    </location>
</feature>
<dbReference type="Gene3D" id="2.70.98.20">
    <property type="entry name" value="Copper amine oxidase, catalytic domain"/>
    <property type="match status" value="1"/>
</dbReference>
<feature type="modified residue" description="2',4',5'-topaquinone" evidence="8">
    <location>
        <position position="475"/>
    </location>
</feature>
<dbReference type="EMBL" id="CALLCH030000018">
    <property type="protein sequence ID" value="CAI4218392.1"/>
    <property type="molecule type" value="Genomic_DNA"/>
</dbReference>
<organism evidence="15 16">
    <name type="scientific">Parascedosporium putredinis</name>
    <dbReference type="NCBI Taxonomy" id="1442378"/>
    <lineage>
        <taxon>Eukaryota</taxon>
        <taxon>Fungi</taxon>
        <taxon>Dikarya</taxon>
        <taxon>Ascomycota</taxon>
        <taxon>Pezizomycotina</taxon>
        <taxon>Sordariomycetes</taxon>
        <taxon>Hypocreomycetidae</taxon>
        <taxon>Microascales</taxon>
        <taxon>Microascaceae</taxon>
        <taxon>Parascedosporium</taxon>
    </lineage>
</organism>
<feature type="region of interest" description="Disordered" evidence="10">
    <location>
        <begin position="29"/>
        <end position="54"/>
    </location>
</feature>
<comment type="caution">
    <text evidence="15">The sequence shown here is derived from an EMBL/GenBank/DDBJ whole genome shotgun (WGS) entry which is preliminary data.</text>
</comment>
<keyword evidence="6 9" id="KW-0186">Copper</keyword>
<evidence type="ECO:0000256" key="1">
    <source>
        <dbReference type="ARBA" id="ARBA00001935"/>
    </source>
</evidence>
<dbReference type="AlphaFoldDB" id="A0A9P1H7X9"/>
<comment type="similarity">
    <text evidence="2 9">Belongs to the copper/topaquinone oxidase family.</text>
</comment>
<comment type="cofactor">
    <cofactor evidence="1">
        <name>Cu cation</name>
        <dbReference type="ChEBI" id="CHEBI:23378"/>
    </cofactor>
</comment>
<keyword evidence="5 9" id="KW-0560">Oxidoreductase</keyword>
<dbReference type="Pfam" id="PF02727">
    <property type="entry name" value="Cu_amine_oxidN2"/>
    <property type="match status" value="1"/>
</dbReference>
<dbReference type="SUPFAM" id="SSF49998">
    <property type="entry name" value="Amine oxidase catalytic domain"/>
    <property type="match status" value="1"/>
</dbReference>
<dbReference type="PANTHER" id="PTHR10638">
    <property type="entry name" value="COPPER AMINE OXIDASE"/>
    <property type="match status" value="1"/>
</dbReference>
<evidence type="ECO:0000256" key="3">
    <source>
        <dbReference type="ARBA" id="ARBA00022723"/>
    </source>
</evidence>
<feature type="signal peptide" evidence="11">
    <location>
        <begin position="1"/>
        <end position="25"/>
    </location>
</feature>
<feature type="compositionally biased region" description="Basic residues" evidence="10">
    <location>
        <begin position="36"/>
        <end position="45"/>
    </location>
</feature>
<dbReference type="InterPro" id="IPR015800">
    <property type="entry name" value="Cu_amine_oxidase_N2"/>
</dbReference>
<dbReference type="SUPFAM" id="SSF54416">
    <property type="entry name" value="Amine oxidase N-terminal region"/>
    <property type="match status" value="2"/>
</dbReference>
<dbReference type="InterPro" id="IPR015328">
    <property type="entry name" value="DUF1965"/>
</dbReference>
<keyword evidence="16" id="KW-1185">Reference proteome</keyword>
<keyword evidence="11" id="KW-0732">Signal</keyword>
<dbReference type="FunFam" id="3.10.450.40:FF:000018">
    <property type="entry name" value="Amine oxidase"/>
    <property type="match status" value="1"/>
</dbReference>
<sequence length="743" mass="83646">MANFSSLGVFTRAILVLALAREAFATPSQAPWQKQGHGRKKKWSRRSTSDSCPSSACYLAAPPEISAPKDNVWDGLTHEEAASVATWLFSQSDLNLTVSADAGEWDNSVLLVELLKPNKTEVIKYIDGDASAPTRYAHVVIDHRAAEDPYYQDLIVGPLPVDNTSTTWEALDYPFTRKTGGRVRNLDADRDTLYSELLYPISASIADITLDLWNGTALGLNNDTLYMWGIDPLWQDDGRITLWTQYWNSPTSGFGDSTLFPLGLYMKSDITGRDPAQWKFEGWLYNDIFYETTEEFRAAYFTEGFVKYGPNVDGEWAQTDRQGDIGSRYKVDSDSKYVEWMDFSFYVGFSRDTGMALYDVKYKGERVLYELGLQEALAHYAGNDPVQSGTSYLDSFYGFGPYAFELVQGYDCPAYATFLNTSFYTAETTHTHPNSICLFEFDADYPIQRHSTSDYVAVTKNVYFSIRSVSTVGNYDYMFTYSFYLDGSIGVEVRASGYIQSAYFAANEDYGFKIHDFLSGSMHDHVLNFKADFDIAGTENSVQLMTVAPVTKEYPWSGGKTRNTMHVERKFVESEDESRFNWAANGATQVLVVNKEAKNKHGELRGYRVAPAGGTAHLTVKDSTNLANAARWAEYDIQITKQHDHELSAAHPYNSQDVSDPPVDFSSYFNGESLDQTDLVMWLNLGMHHDGVTSHVETFGQKNDTCKLKYTPIDADLWSYTGDVVVRKFPFDPNNPFYQTGSI</sequence>
<feature type="domain" description="DUF1965" evidence="14">
    <location>
        <begin position="257"/>
        <end position="324"/>
    </location>
</feature>
<evidence type="ECO:0000256" key="7">
    <source>
        <dbReference type="PIRSR" id="PIRSR600269-50"/>
    </source>
</evidence>
<evidence type="ECO:0000256" key="9">
    <source>
        <dbReference type="RuleBase" id="RU000672"/>
    </source>
</evidence>
<protein>
    <recommendedName>
        <fullName evidence="9">Amine oxidase</fullName>
        <ecNumber evidence="9">1.4.3.-</ecNumber>
    </recommendedName>
</protein>
<accession>A0A9P1H7X9</accession>
<evidence type="ECO:0000313" key="15">
    <source>
        <dbReference type="EMBL" id="CAI4218392.1"/>
    </source>
</evidence>
<dbReference type="GO" id="GO:0009308">
    <property type="term" value="P:amine metabolic process"/>
    <property type="evidence" value="ECO:0007669"/>
    <property type="project" value="UniProtKB-UniRule"/>
</dbReference>
<dbReference type="GO" id="GO:0008131">
    <property type="term" value="F:primary methylamine oxidase activity"/>
    <property type="evidence" value="ECO:0007669"/>
    <property type="project" value="InterPro"/>
</dbReference>
<dbReference type="InterPro" id="IPR016182">
    <property type="entry name" value="Cu_amine_oxidase_N-reg"/>
</dbReference>